<comment type="caution">
    <text evidence="1">The sequence shown here is derived from an EMBL/GenBank/DDBJ whole genome shotgun (WGS) entry which is preliminary data.</text>
</comment>
<name>A0A8B3CM90_9LEPT</name>
<dbReference type="EMBL" id="QHCS01000005">
    <property type="protein sequence ID" value="RHX84466.1"/>
    <property type="molecule type" value="Genomic_DNA"/>
</dbReference>
<proteinExistence type="predicted"/>
<organism evidence="1 2">
    <name type="scientific">Leptospira stimsonii</name>
    <dbReference type="NCBI Taxonomy" id="2202203"/>
    <lineage>
        <taxon>Bacteria</taxon>
        <taxon>Pseudomonadati</taxon>
        <taxon>Spirochaetota</taxon>
        <taxon>Spirochaetia</taxon>
        <taxon>Leptospirales</taxon>
        <taxon>Leptospiraceae</taxon>
        <taxon>Leptospira</taxon>
    </lineage>
</organism>
<evidence type="ECO:0000313" key="1">
    <source>
        <dbReference type="EMBL" id="RHX84466.1"/>
    </source>
</evidence>
<dbReference type="AlphaFoldDB" id="A0A8B3CM90"/>
<reference evidence="2" key="1">
    <citation type="submission" date="2018-05" db="EMBL/GenBank/DDBJ databases">
        <title>Leptospira yasudae sp. nov. and Leptospira stimsonii sp. nov., two pathogenic species of the genus Leptospira isolated from environmental sources.</title>
        <authorList>
            <person name="Casanovas-Massana A."/>
            <person name="Hamond C."/>
            <person name="Santos L.A."/>
            <person name="Hacker K.P."/>
            <person name="Balassiano I."/>
            <person name="Medeiros M.A."/>
            <person name="Reis M.G."/>
            <person name="Ko A.I."/>
            <person name="Wunder E.A."/>
        </authorList>
    </citation>
    <scope>NUCLEOTIDE SEQUENCE [LARGE SCALE GENOMIC DNA]</scope>
    <source>
        <strain evidence="2">AMB6-RJ</strain>
    </source>
</reference>
<sequence>MKVKVRGTISKIPYVDKKKKYRLHRVKKMFPKKHLLSSRRAFGKVSRFENDSKKIKENSLWLQDTKSTE</sequence>
<evidence type="ECO:0000313" key="2">
    <source>
        <dbReference type="Proteomes" id="UP000266669"/>
    </source>
</evidence>
<accession>A0A8B3CM90</accession>
<gene>
    <name evidence="1" type="ORF">DLM78_17220</name>
</gene>
<protein>
    <submittedName>
        <fullName evidence="1">Uncharacterized protein</fullName>
    </submittedName>
</protein>
<dbReference type="Proteomes" id="UP000266669">
    <property type="component" value="Unassembled WGS sequence"/>
</dbReference>